<dbReference type="SMART" id="SM00448">
    <property type="entry name" value="REC"/>
    <property type="match status" value="1"/>
</dbReference>
<gene>
    <name evidence="4" type="ORF">Kalk_03570</name>
</gene>
<dbReference type="GO" id="GO:0000160">
    <property type="term" value="P:phosphorelay signal transduction system"/>
    <property type="evidence" value="ECO:0007669"/>
    <property type="project" value="InterPro"/>
</dbReference>
<dbReference type="SUPFAM" id="SSF52172">
    <property type="entry name" value="CheY-like"/>
    <property type="match status" value="1"/>
</dbReference>
<dbReference type="InterPro" id="IPR011006">
    <property type="entry name" value="CheY-like_superfamily"/>
</dbReference>
<dbReference type="InterPro" id="IPR003594">
    <property type="entry name" value="HATPase_dom"/>
</dbReference>
<dbReference type="InterPro" id="IPR052016">
    <property type="entry name" value="Bact_Sigma-Reg"/>
</dbReference>
<dbReference type="Gene3D" id="3.30.565.10">
    <property type="entry name" value="Histidine kinase-like ATPase, C-terminal domain"/>
    <property type="match status" value="1"/>
</dbReference>
<evidence type="ECO:0000256" key="1">
    <source>
        <dbReference type="ARBA" id="ARBA00022801"/>
    </source>
</evidence>
<dbReference type="PANTHER" id="PTHR43156:SF2">
    <property type="entry name" value="STAGE II SPORULATION PROTEIN E"/>
    <property type="match status" value="1"/>
</dbReference>
<keyword evidence="1" id="KW-0378">Hydrolase</keyword>
<keyword evidence="2" id="KW-0597">Phosphoprotein</keyword>
<feature type="modified residue" description="4-aspartylphosphate" evidence="2">
    <location>
        <position position="51"/>
    </location>
</feature>
<keyword evidence="5" id="KW-1185">Reference proteome</keyword>
<dbReference type="OrthoDB" id="9811749at2"/>
<name>A0A2K9LGS5_9GAMM</name>
<dbReference type="Pfam" id="PF00072">
    <property type="entry name" value="Response_reg"/>
    <property type="match status" value="1"/>
</dbReference>
<evidence type="ECO:0000313" key="4">
    <source>
        <dbReference type="EMBL" id="AUM11549.1"/>
    </source>
</evidence>
<dbReference type="CDD" id="cd16936">
    <property type="entry name" value="HATPase_RsbW-like"/>
    <property type="match status" value="1"/>
</dbReference>
<dbReference type="InterPro" id="IPR001932">
    <property type="entry name" value="PPM-type_phosphatase-like_dom"/>
</dbReference>
<dbReference type="Pfam" id="PF13581">
    <property type="entry name" value="HATPase_c_2"/>
    <property type="match status" value="1"/>
</dbReference>
<dbReference type="KEGG" id="kak:Kalk_03570"/>
<dbReference type="SMART" id="SM00331">
    <property type="entry name" value="PP2C_SIG"/>
    <property type="match status" value="1"/>
</dbReference>
<dbReference type="AlphaFoldDB" id="A0A2K9LGS5"/>
<dbReference type="Gene3D" id="3.60.40.10">
    <property type="entry name" value="PPM-type phosphatase domain"/>
    <property type="match status" value="1"/>
</dbReference>
<dbReference type="GO" id="GO:0016791">
    <property type="term" value="F:phosphatase activity"/>
    <property type="evidence" value="ECO:0007669"/>
    <property type="project" value="TreeGrafter"/>
</dbReference>
<sequence length="556" mass="61175">MKILVVDDTEANRKLLAWMLEDDGHTVIEAVNGQQAVELFKESEPDLVLMDVMMPVMDGFEATQAIKEYLGGTHVPIIFLTALSDDASLTKCLSIGGDDFLSKPINEQVLQAKIKAHTRIKDLTEQLKRQNKELTLMHQFTLREHEIAKNVFDSALAASILDSKNTRHYISPAATFNGDLLLVSISPSGGLYAMMADFTGHGLPAAIGALPVSQAFLEAAQQGASVSSIARELNSTLEKFLPDDMFAAAAIAELNADGSRLTLWLGGMPDAILTDSSGKLKQLIESTHMPLGILEDEEFEREANILEVVSGDRLYLYTDGIPESLNPQGEMYGEERLLKHFDGSSNDPVKHLIDEVNAFTGNKDQNDDITLLELTCKPVEANITGDASVLTLNHALPWKFRMSLTAEELRKPTSPVGQIVDMIAAAPGIESHKDYLHTIMAELFSNALEHGVLGLSSELKKTEDGYLEYYQQREEKLQALQSGQLDITITFRTEGPKGYLTLRLDDSGPGFDFENRNHSGDDDSFGRGVDLIETLCEKVTYSQGGTRVEAEYTIYT</sequence>
<evidence type="ECO:0000259" key="3">
    <source>
        <dbReference type="PROSITE" id="PS50110"/>
    </source>
</evidence>
<dbReference type="RefSeq" id="WP_101892889.1">
    <property type="nucleotide sequence ID" value="NZ_CP022684.1"/>
</dbReference>
<dbReference type="PROSITE" id="PS50110">
    <property type="entry name" value="RESPONSE_REGULATORY"/>
    <property type="match status" value="1"/>
</dbReference>
<dbReference type="EMBL" id="CP022684">
    <property type="protein sequence ID" value="AUM11549.1"/>
    <property type="molecule type" value="Genomic_DNA"/>
</dbReference>
<reference evidence="5" key="1">
    <citation type="submission" date="2017-08" db="EMBL/GenBank/DDBJ databases">
        <title>Direct submision.</title>
        <authorList>
            <person name="Kim S.-J."/>
            <person name="Rhee S.-K."/>
        </authorList>
    </citation>
    <scope>NUCLEOTIDE SEQUENCE [LARGE SCALE GENOMIC DNA]</scope>
    <source>
        <strain evidence="5">GI5</strain>
    </source>
</reference>
<dbReference type="PANTHER" id="PTHR43156">
    <property type="entry name" value="STAGE II SPORULATION PROTEIN E-RELATED"/>
    <property type="match status" value="1"/>
</dbReference>
<dbReference type="Proteomes" id="UP000235116">
    <property type="component" value="Chromosome"/>
</dbReference>
<proteinExistence type="predicted"/>
<feature type="domain" description="Response regulatory" evidence="3">
    <location>
        <begin position="2"/>
        <end position="118"/>
    </location>
</feature>
<dbReference type="Pfam" id="PF07228">
    <property type="entry name" value="SpoIIE"/>
    <property type="match status" value="1"/>
</dbReference>
<dbReference type="SUPFAM" id="SSF55874">
    <property type="entry name" value="ATPase domain of HSP90 chaperone/DNA topoisomerase II/histidine kinase"/>
    <property type="match status" value="1"/>
</dbReference>
<protein>
    <recommendedName>
        <fullName evidence="3">Response regulatory domain-containing protein</fullName>
    </recommendedName>
</protein>
<dbReference type="InterPro" id="IPR001789">
    <property type="entry name" value="Sig_transdc_resp-reg_receiver"/>
</dbReference>
<dbReference type="Gene3D" id="3.40.50.2300">
    <property type="match status" value="1"/>
</dbReference>
<dbReference type="InterPro" id="IPR036457">
    <property type="entry name" value="PPM-type-like_dom_sf"/>
</dbReference>
<evidence type="ECO:0000313" key="5">
    <source>
        <dbReference type="Proteomes" id="UP000235116"/>
    </source>
</evidence>
<evidence type="ECO:0000256" key="2">
    <source>
        <dbReference type="PROSITE-ProRule" id="PRU00169"/>
    </source>
</evidence>
<organism evidence="4 5">
    <name type="scientific">Ketobacter alkanivorans</name>
    <dbReference type="NCBI Taxonomy" id="1917421"/>
    <lineage>
        <taxon>Bacteria</taxon>
        <taxon>Pseudomonadati</taxon>
        <taxon>Pseudomonadota</taxon>
        <taxon>Gammaproteobacteria</taxon>
        <taxon>Pseudomonadales</taxon>
        <taxon>Ketobacteraceae</taxon>
        <taxon>Ketobacter</taxon>
    </lineage>
</organism>
<dbReference type="InterPro" id="IPR036890">
    <property type="entry name" value="HATPase_C_sf"/>
</dbReference>
<accession>A0A2K9LGS5</accession>